<dbReference type="GO" id="GO:0005524">
    <property type="term" value="F:ATP binding"/>
    <property type="evidence" value="ECO:0007669"/>
    <property type="project" value="InterPro"/>
</dbReference>
<proteinExistence type="predicted"/>
<dbReference type="Pfam" id="PF12796">
    <property type="entry name" value="Ank_2"/>
    <property type="match status" value="2"/>
</dbReference>
<keyword evidence="4" id="KW-0418">Kinase</keyword>
<evidence type="ECO:0000256" key="2">
    <source>
        <dbReference type="SAM" id="Phobius"/>
    </source>
</evidence>
<feature type="transmembrane region" description="Helical" evidence="2">
    <location>
        <begin position="737"/>
        <end position="756"/>
    </location>
</feature>
<sequence length="760" mass="84811">MHRIISIRENGFARDTFYTVGQRGQGRLLCHYELKMEGSQKSLCHQHQARLDHLLSVHHTHLRPLYPPSAIPNLYYGYCGGGSLQEMMRTKILLKSTFLRVEVLSIAYQLCSAASFLHGFGSGVLLLGTPLIIDPRCVFFTDRGVLQLEFGFSAFEEQTIVEETRVTAPVDILRVQNSSHPLSAGDSIFYDVIGETPDILGAWRGTVFGDGSLETSEEVSQQNDENLLSSSLRTSTSSRIQRSIHVKSVGKKHCYKKDDICHYERYLAPEMRVDGPCTEEGTVWSIGRLLFDICQLALGSESIHLIAPDHDFFFKGLDQMYGESLATFIRSLMSHIPSQRPTFSSILEHPMIQEGRRIFEREIGIVRGTNDETQLMQAAMVGDLQEASKYIYQRCLLDNKRETALLKAVKAKHREVALLLVDEEAGCIDDQGYSAAYYALMYGLADVFQALLPLERALLTRCGVPHIFLAVSQRENYSFEITPSDVTMVLGTSQVTPLMVAAAAGAREMCMVLAPQLHGRRDTFGNTALYFAIQNASLEATEALVAWEKGLRVSEGRTCLIFALERYYALTEQIAAASKELDMDRIKTLSAEATTLVSIIGILIPFEMGLVDSYGRTALMFACRTGNTYIINQLVDKEAGLQARDGSTALMVAADLCDTHTIPLLIEKEGSLFQPPSERYPNGKKALNWALESKAQISAQQREEAVRMLMWEPMTGSGSEASRTSGRETAAEDFTRFLIIMAPALILLVILLLRYYHRKK</sequence>
<dbReference type="PANTHER" id="PTHR24120">
    <property type="entry name" value="GH07239P"/>
    <property type="match status" value="1"/>
</dbReference>
<dbReference type="Gene3D" id="1.10.510.10">
    <property type="entry name" value="Transferase(Phosphotransferase) domain 1"/>
    <property type="match status" value="1"/>
</dbReference>
<dbReference type="PROSITE" id="PS50011">
    <property type="entry name" value="PROTEIN_KINASE_DOM"/>
    <property type="match status" value="1"/>
</dbReference>
<keyword evidence="5" id="KW-1185">Reference proteome</keyword>
<evidence type="ECO:0000313" key="4">
    <source>
        <dbReference type="EMBL" id="TNJ28602.1"/>
    </source>
</evidence>
<feature type="repeat" description="ANK" evidence="1">
    <location>
        <begin position="614"/>
        <end position="646"/>
    </location>
</feature>
<gene>
    <name evidence="4" type="ORF">GMRT_12766</name>
</gene>
<dbReference type="SMART" id="SM00248">
    <property type="entry name" value="ANK"/>
    <property type="match status" value="5"/>
</dbReference>
<protein>
    <submittedName>
        <fullName evidence="4">Kinase, NEK</fullName>
    </submittedName>
</protein>
<keyword evidence="1" id="KW-0040">ANK repeat</keyword>
<keyword evidence="4" id="KW-0808">Transferase</keyword>
<dbReference type="Gene3D" id="1.25.40.20">
    <property type="entry name" value="Ankyrin repeat-containing domain"/>
    <property type="match status" value="3"/>
</dbReference>
<keyword evidence="2" id="KW-0472">Membrane</keyword>
<evidence type="ECO:0000259" key="3">
    <source>
        <dbReference type="PROSITE" id="PS50011"/>
    </source>
</evidence>
<dbReference type="SUPFAM" id="SSF48403">
    <property type="entry name" value="Ankyrin repeat"/>
    <property type="match status" value="1"/>
</dbReference>
<organism evidence="4 5">
    <name type="scientific">Giardia muris</name>
    <dbReference type="NCBI Taxonomy" id="5742"/>
    <lineage>
        <taxon>Eukaryota</taxon>
        <taxon>Metamonada</taxon>
        <taxon>Diplomonadida</taxon>
        <taxon>Hexamitidae</taxon>
        <taxon>Giardiinae</taxon>
        <taxon>Giardia</taxon>
    </lineage>
</organism>
<dbReference type="SUPFAM" id="SSF56112">
    <property type="entry name" value="Protein kinase-like (PK-like)"/>
    <property type="match status" value="1"/>
</dbReference>
<dbReference type="GO" id="GO:0004672">
    <property type="term" value="F:protein kinase activity"/>
    <property type="evidence" value="ECO:0007669"/>
    <property type="project" value="InterPro"/>
</dbReference>
<feature type="domain" description="Protein kinase" evidence="3">
    <location>
        <begin position="1"/>
        <end position="352"/>
    </location>
</feature>
<keyword evidence="2" id="KW-1133">Transmembrane helix</keyword>
<keyword evidence="2" id="KW-0812">Transmembrane</keyword>
<comment type="caution">
    <text evidence="4">The sequence shown here is derived from an EMBL/GenBank/DDBJ whole genome shotgun (WGS) entry which is preliminary data.</text>
</comment>
<dbReference type="OrthoDB" id="194358at2759"/>
<dbReference type="InterPro" id="IPR002110">
    <property type="entry name" value="Ankyrin_rpt"/>
</dbReference>
<dbReference type="Proteomes" id="UP000315496">
    <property type="component" value="Chromosome 2"/>
</dbReference>
<reference evidence="4 5" key="1">
    <citation type="submission" date="2019-05" db="EMBL/GenBank/DDBJ databases">
        <title>The compact genome of Giardia muris reveals important steps in the evolution of intestinal protozoan parasites.</title>
        <authorList>
            <person name="Xu F."/>
            <person name="Jimenez-Gonzalez A."/>
            <person name="Einarsson E."/>
            <person name="Astvaldsson A."/>
            <person name="Peirasmaki D."/>
            <person name="Eckmann L."/>
            <person name="Andersson J.O."/>
            <person name="Svard S.G."/>
            <person name="Jerlstrom-Hultqvist J."/>
        </authorList>
    </citation>
    <scope>NUCLEOTIDE SEQUENCE [LARGE SCALE GENOMIC DNA]</scope>
    <source>
        <strain evidence="4 5">Roberts-Thomson</strain>
    </source>
</reference>
<dbReference type="InterPro" id="IPR036770">
    <property type="entry name" value="Ankyrin_rpt-contain_sf"/>
</dbReference>
<dbReference type="InterPro" id="IPR000719">
    <property type="entry name" value="Prot_kinase_dom"/>
</dbReference>
<dbReference type="EMBL" id="VDLU01000002">
    <property type="protein sequence ID" value="TNJ28602.1"/>
    <property type="molecule type" value="Genomic_DNA"/>
</dbReference>
<dbReference type="VEuPathDB" id="GiardiaDB:GMRT_12766"/>
<dbReference type="SMART" id="SM00220">
    <property type="entry name" value="S_TKc"/>
    <property type="match status" value="1"/>
</dbReference>
<dbReference type="InterPro" id="IPR011009">
    <property type="entry name" value="Kinase-like_dom_sf"/>
</dbReference>
<dbReference type="PROSITE" id="PS50088">
    <property type="entry name" value="ANK_REPEAT"/>
    <property type="match status" value="1"/>
</dbReference>
<dbReference type="AlphaFoldDB" id="A0A4Z1SRS2"/>
<name>A0A4Z1SRS2_GIAMU</name>
<accession>A0A4Z1SRS2</accession>
<dbReference type="PANTHER" id="PTHR24120:SF4">
    <property type="entry name" value="GH07239P"/>
    <property type="match status" value="1"/>
</dbReference>
<dbReference type="PROSITE" id="PS50297">
    <property type="entry name" value="ANK_REP_REGION"/>
    <property type="match status" value="1"/>
</dbReference>
<evidence type="ECO:0000313" key="5">
    <source>
        <dbReference type="Proteomes" id="UP000315496"/>
    </source>
</evidence>
<evidence type="ECO:0000256" key="1">
    <source>
        <dbReference type="PROSITE-ProRule" id="PRU00023"/>
    </source>
</evidence>